<gene>
    <name evidence="8" type="ORF">ODI_01203</name>
    <name evidence="9" type="ORF">ODI_R2241</name>
</gene>
<evidence type="ECO:0000256" key="3">
    <source>
        <dbReference type="ARBA" id="ARBA00022475"/>
    </source>
</evidence>
<dbReference type="Pfam" id="PF07681">
    <property type="entry name" value="DoxX"/>
    <property type="match status" value="1"/>
</dbReference>
<keyword evidence="10" id="KW-1185">Reference proteome</keyword>
<dbReference type="AlphaFoldDB" id="A0A1C3JX25"/>
<evidence type="ECO:0000313" key="9">
    <source>
        <dbReference type="EMBL" id="SOE49675.1"/>
    </source>
</evidence>
<evidence type="ECO:0000256" key="2">
    <source>
        <dbReference type="ARBA" id="ARBA00006679"/>
    </source>
</evidence>
<keyword evidence="4 7" id="KW-0812">Transmembrane</keyword>
<reference evidence="8 10" key="1">
    <citation type="submission" date="2016-06" db="EMBL/GenBank/DDBJ databases">
        <authorList>
            <person name="Kjaerup R.B."/>
            <person name="Dalgaard T.S."/>
            <person name="Juul-Madsen H.R."/>
        </authorList>
    </citation>
    <scope>NUCLEOTIDE SEQUENCE [LARGE SCALE GENOMIC DNA]</scope>
    <source>
        <strain evidence="8">Orrdi1</strain>
    </source>
</reference>
<feature type="transmembrane region" description="Helical" evidence="7">
    <location>
        <begin position="47"/>
        <end position="65"/>
    </location>
</feature>
<dbReference type="OrthoDB" id="280866at2"/>
<evidence type="ECO:0000256" key="1">
    <source>
        <dbReference type="ARBA" id="ARBA00004651"/>
    </source>
</evidence>
<protein>
    <submittedName>
        <fullName evidence="8">Putative membrane protein</fullName>
    </submittedName>
</protein>
<accession>A0A1C3JX25</accession>
<dbReference type="RefSeq" id="WP_067749365.1">
    <property type="nucleotide sequence ID" value="NZ_LT907988.1"/>
</dbReference>
<evidence type="ECO:0000256" key="6">
    <source>
        <dbReference type="ARBA" id="ARBA00023136"/>
    </source>
</evidence>
<evidence type="ECO:0000313" key="10">
    <source>
        <dbReference type="Proteomes" id="UP000078558"/>
    </source>
</evidence>
<evidence type="ECO:0000256" key="5">
    <source>
        <dbReference type="ARBA" id="ARBA00022989"/>
    </source>
</evidence>
<dbReference type="STRING" id="1851544.ODI_01203"/>
<dbReference type="InterPro" id="IPR032808">
    <property type="entry name" value="DoxX"/>
</dbReference>
<dbReference type="PANTHER" id="PTHR33452:SF1">
    <property type="entry name" value="INNER MEMBRANE PROTEIN YPHA-RELATED"/>
    <property type="match status" value="1"/>
</dbReference>
<keyword evidence="5 7" id="KW-1133">Transmembrane helix</keyword>
<keyword evidence="3" id="KW-1003">Cell membrane</keyword>
<evidence type="ECO:0000313" key="8">
    <source>
        <dbReference type="EMBL" id="SBT23821.1"/>
    </source>
</evidence>
<dbReference type="EMBL" id="LT907988">
    <property type="protein sequence ID" value="SOE49675.1"/>
    <property type="molecule type" value="Genomic_DNA"/>
</dbReference>
<feature type="transmembrane region" description="Helical" evidence="7">
    <location>
        <begin position="105"/>
        <end position="126"/>
    </location>
</feature>
<evidence type="ECO:0000256" key="7">
    <source>
        <dbReference type="SAM" id="Phobius"/>
    </source>
</evidence>
<proteinExistence type="inferred from homology"/>
<sequence length="131" mass="13767">MSTNDDAGKLLLRLTIGILLLFHGLFKLTNGIAGIQGMVSAAGWPTFVAYGVFVGELIAPILLIIGLYTRPAALIAAVNMLVAIALAHSSQLFGFTNNGGWQLELQGLFLFGSLSIALLGAGRYSVGGRYN</sequence>
<comment type="similarity">
    <text evidence="2">Belongs to the DoxX family.</text>
</comment>
<reference evidence="9 10" key="2">
    <citation type="submission" date="2017-08" db="EMBL/GenBank/DDBJ databases">
        <authorList>
            <person name="de Groot N.N."/>
        </authorList>
    </citation>
    <scope>NUCLEOTIDE SEQUENCE [LARGE SCALE GENOMIC DNA]</scope>
    <source>
        <strain evidence="9">Orrdi1</strain>
    </source>
</reference>
<dbReference type="KEGG" id="odi:ODI_R2241"/>
<feature type="transmembrane region" description="Helical" evidence="7">
    <location>
        <begin position="12"/>
        <end position="35"/>
    </location>
</feature>
<dbReference type="PANTHER" id="PTHR33452">
    <property type="entry name" value="OXIDOREDUCTASE CATD-RELATED"/>
    <property type="match status" value="1"/>
</dbReference>
<evidence type="ECO:0000256" key="4">
    <source>
        <dbReference type="ARBA" id="ARBA00022692"/>
    </source>
</evidence>
<dbReference type="GO" id="GO:0005886">
    <property type="term" value="C:plasma membrane"/>
    <property type="evidence" value="ECO:0007669"/>
    <property type="project" value="UniProtKB-SubCell"/>
</dbReference>
<dbReference type="InterPro" id="IPR051907">
    <property type="entry name" value="DoxX-like_oxidoreductase"/>
</dbReference>
<dbReference type="Proteomes" id="UP000078558">
    <property type="component" value="Chromosome I"/>
</dbReference>
<organism evidence="8 10">
    <name type="scientific">Orrella dioscoreae</name>
    <dbReference type="NCBI Taxonomy" id="1851544"/>
    <lineage>
        <taxon>Bacteria</taxon>
        <taxon>Pseudomonadati</taxon>
        <taxon>Pseudomonadota</taxon>
        <taxon>Betaproteobacteria</taxon>
        <taxon>Burkholderiales</taxon>
        <taxon>Alcaligenaceae</taxon>
        <taxon>Orrella</taxon>
    </lineage>
</organism>
<comment type="subcellular location">
    <subcellularLocation>
        <location evidence="1">Cell membrane</location>
        <topology evidence="1">Multi-pass membrane protein</topology>
    </subcellularLocation>
</comment>
<name>A0A1C3JX25_9BURK</name>
<dbReference type="EMBL" id="FLRC01000003">
    <property type="protein sequence ID" value="SBT23821.1"/>
    <property type="molecule type" value="Genomic_DNA"/>
</dbReference>
<feature type="transmembrane region" description="Helical" evidence="7">
    <location>
        <begin position="72"/>
        <end position="93"/>
    </location>
</feature>
<keyword evidence="6 7" id="KW-0472">Membrane</keyword>